<keyword evidence="2" id="KW-1185">Reference proteome</keyword>
<evidence type="ECO:0000313" key="2">
    <source>
        <dbReference type="Proteomes" id="UP000724584"/>
    </source>
</evidence>
<accession>A0ACB7PMY1</accession>
<dbReference type="Proteomes" id="UP000724584">
    <property type="component" value="Unassembled WGS sequence"/>
</dbReference>
<gene>
    <name evidence="1" type="ORF">F5144DRAFT_482903</name>
</gene>
<sequence>MASLQIGPISSTVGVARSTIVRRSTCRGCHQISNFSNFHGFSRAASRRPQPSSQRTPGHRPFSQQSHRPRADSKVHDSKIHWYPIPVGLGVGFLGLVQFYKVYTREQEKETEDGEPGQRPKKRPRVRPDGPWQVQIMSTLPLKAMSRLWGRFNELTLPTFLRIPGFKMYSFFFGVNLDEIEETDLRVFPNLAAFFYRTLKPGARPLDPNPNALLSPSDGRILQFGQIQGGDIEQVKGMTYTIDALLGQNSPSPSISGQATPKRSEHELEGDEELVQREEEFARVNGISYTLPDLLSGNKKKRKNSFDHPKDESVTASATSVSEVRAELDLGEKSWLDYLSPDSRHVLYYAVIYLAPGDYHRFHSPTNWVVERRRHFAGELYSVSPYLQRTMPGLFTLNERVVLLGRWRWGFFSYVPVGATNVGSIKINFDRELRTNSLTTDTEADKAAEEAANRGEPYLGYAEATYEAASPVLRGHALRRGEEMGGFQLGSTIVMVFEAPAGEHDENGRHTGGWQWAVEKGQTVKVGQALGQIDVSSHAN</sequence>
<organism evidence="1 2">
    <name type="scientific">Chaetomium tenue</name>
    <dbReference type="NCBI Taxonomy" id="1854479"/>
    <lineage>
        <taxon>Eukaryota</taxon>
        <taxon>Fungi</taxon>
        <taxon>Dikarya</taxon>
        <taxon>Ascomycota</taxon>
        <taxon>Pezizomycotina</taxon>
        <taxon>Sordariomycetes</taxon>
        <taxon>Sordariomycetidae</taxon>
        <taxon>Sordariales</taxon>
        <taxon>Chaetomiaceae</taxon>
        <taxon>Chaetomium</taxon>
    </lineage>
</organism>
<name>A0ACB7PMY1_9PEZI</name>
<reference evidence="1 2" key="1">
    <citation type="journal article" date="2021" name="Nat. Commun.">
        <title>Genetic determinants of endophytism in the Arabidopsis root mycobiome.</title>
        <authorList>
            <person name="Mesny F."/>
            <person name="Miyauchi S."/>
            <person name="Thiergart T."/>
            <person name="Pickel B."/>
            <person name="Atanasova L."/>
            <person name="Karlsson M."/>
            <person name="Huettel B."/>
            <person name="Barry K.W."/>
            <person name="Haridas S."/>
            <person name="Chen C."/>
            <person name="Bauer D."/>
            <person name="Andreopoulos W."/>
            <person name="Pangilinan J."/>
            <person name="LaButti K."/>
            <person name="Riley R."/>
            <person name="Lipzen A."/>
            <person name="Clum A."/>
            <person name="Drula E."/>
            <person name="Henrissat B."/>
            <person name="Kohler A."/>
            <person name="Grigoriev I.V."/>
            <person name="Martin F.M."/>
            <person name="Hacquard S."/>
        </authorList>
    </citation>
    <scope>NUCLEOTIDE SEQUENCE [LARGE SCALE GENOMIC DNA]</scope>
    <source>
        <strain evidence="1 2">MPI-SDFR-AT-0079</strain>
    </source>
</reference>
<protein>
    <submittedName>
        <fullName evidence="1">Phosphatidylserine decarboxylase-domain-containing protein</fullName>
    </submittedName>
</protein>
<evidence type="ECO:0000313" key="1">
    <source>
        <dbReference type="EMBL" id="KAH6641424.1"/>
    </source>
</evidence>
<comment type="caution">
    <text evidence="1">The sequence shown here is derived from an EMBL/GenBank/DDBJ whole genome shotgun (WGS) entry which is preliminary data.</text>
</comment>
<proteinExistence type="predicted"/>
<dbReference type="EMBL" id="JAGIZQ010000002">
    <property type="protein sequence ID" value="KAH6641424.1"/>
    <property type="molecule type" value="Genomic_DNA"/>
</dbReference>